<evidence type="ECO:0000313" key="2">
    <source>
        <dbReference type="EMBL" id="UQX88140.1"/>
    </source>
</evidence>
<keyword evidence="1" id="KW-0472">Membrane</keyword>
<evidence type="ECO:0000313" key="3">
    <source>
        <dbReference type="Proteomes" id="UP001056336"/>
    </source>
</evidence>
<name>A0ABY4QZ02_9ACTN</name>
<sequence length="156" mass="15754">MRPRRRQPSGCDDGSDSGSASLYLLGLAALVIGLAAIVAVQAGAIRAKHFAEASADLAALSGAQQIGRAGDPCVQASQVARANGAALTNCSVQLDPGTRTGWVRVEVSVTVRLPGLGVGTARARARAGRLPATRPVMAISPGRGLARPPTAQGRAP</sequence>
<dbReference type="Proteomes" id="UP001056336">
    <property type="component" value="Chromosome"/>
</dbReference>
<dbReference type="InterPro" id="IPR021202">
    <property type="entry name" value="Rv3654c-like"/>
</dbReference>
<keyword evidence="1" id="KW-1133">Transmembrane helix</keyword>
<feature type="transmembrane region" description="Helical" evidence="1">
    <location>
        <begin position="20"/>
        <end position="40"/>
    </location>
</feature>
<keyword evidence="1" id="KW-0812">Transmembrane</keyword>
<gene>
    <name evidence="2" type="ORF">M6D93_17885</name>
</gene>
<organism evidence="2 3">
    <name type="scientific">Jatrophihabitans telluris</name>
    <dbReference type="NCBI Taxonomy" id="2038343"/>
    <lineage>
        <taxon>Bacteria</taxon>
        <taxon>Bacillati</taxon>
        <taxon>Actinomycetota</taxon>
        <taxon>Actinomycetes</taxon>
        <taxon>Jatrophihabitantales</taxon>
        <taxon>Jatrophihabitantaceae</taxon>
        <taxon>Jatrophihabitans</taxon>
    </lineage>
</organism>
<keyword evidence="3" id="KW-1185">Reference proteome</keyword>
<reference evidence="2" key="1">
    <citation type="journal article" date="2018" name="Int. J. Syst. Evol. Microbiol.">
        <title>Jatrophihabitans telluris sp. nov., isolated from sediment soil of lava forest wetlands and the emended description of the genus Jatrophihabitans.</title>
        <authorList>
            <person name="Lee K.C."/>
            <person name="Suh M.K."/>
            <person name="Eom M.K."/>
            <person name="Kim K.K."/>
            <person name="Kim J.S."/>
            <person name="Kim D.S."/>
            <person name="Ko S.H."/>
            <person name="Shin Y.K."/>
            <person name="Lee J.S."/>
        </authorList>
    </citation>
    <scope>NUCLEOTIDE SEQUENCE</scope>
    <source>
        <strain evidence="2">N237</strain>
    </source>
</reference>
<dbReference type="EMBL" id="CP097332">
    <property type="protein sequence ID" value="UQX88140.1"/>
    <property type="molecule type" value="Genomic_DNA"/>
</dbReference>
<reference evidence="2" key="2">
    <citation type="submission" date="2022-05" db="EMBL/GenBank/DDBJ databases">
        <authorList>
            <person name="Kim J.-S."/>
            <person name="Lee K."/>
            <person name="Suh M."/>
            <person name="Eom M."/>
            <person name="Kim J.-S."/>
            <person name="Kim D.-S."/>
            <person name="Ko S.-H."/>
            <person name="Shin Y."/>
            <person name="Lee J.-S."/>
        </authorList>
    </citation>
    <scope>NUCLEOTIDE SEQUENCE</scope>
    <source>
        <strain evidence="2">N237</strain>
    </source>
</reference>
<accession>A0ABY4QZ02</accession>
<protein>
    <submittedName>
        <fullName evidence="2">Flp pilus-assembly TadE/G-like family protein</fullName>
    </submittedName>
</protein>
<dbReference type="RefSeq" id="WP_249771350.1">
    <property type="nucleotide sequence ID" value="NZ_CP097332.1"/>
</dbReference>
<evidence type="ECO:0000256" key="1">
    <source>
        <dbReference type="SAM" id="Phobius"/>
    </source>
</evidence>
<proteinExistence type="predicted"/>
<dbReference type="NCBIfam" id="TIGR03816">
    <property type="entry name" value="tadE_like_DECH"/>
    <property type="match status" value="1"/>
</dbReference>